<dbReference type="STRING" id="1499967.U27_05869"/>
<reference evidence="1" key="1">
    <citation type="journal article" date="2015" name="PeerJ">
        <title>First genomic representation of candidate bacterial phylum KSB3 points to enhanced environmental sensing as a trigger of wastewater bulking.</title>
        <authorList>
            <person name="Sekiguchi Y."/>
            <person name="Ohashi A."/>
            <person name="Parks D.H."/>
            <person name="Yamauchi T."/>
            <person name="Tyson G.W."/>
            <person name="Hugenholtz P."/>
        </authorList>
    </citation>
    <scope>NUCLEOTIDE SEQUENCE [LARGE SCALE GENOMIC DNA]</scope>
</reference>
<dbReference type="AlphaFoldDB" id="A0A081C2T9"/>
<dbReference type="Proteomes" id="UP000030661">
    <property type="component" value="Unassembled WGS sequence"/>
</dbReference>
<evidence type="ECO:0000313" key="2">
    <source>
        <dbReference type="Proteomes" id="UP000030661"/>
    </source>
</evidence>
<name>A0A081C2T9_VECG1</name>
<protein>
    <submittedName>
        <fullName evidence="1">Uncharacterized protein</fullName>
    </submittedName>
</protein>
<proteinExistence type="predicted"/>
<dbReference type="HOGENOM" id="CLU_2630946_0_0_0"/>
<sequence length="77" mass="9007">MYVKVAVLPILKEMILSSIFILHCQQDKKTRVFGEIRFLNGDFWPAYNKKTGFLGKTRFFDDWTAQKGNVWLSSGQF</sequence>
<evidence type="ECO:0000313" key="1">
    <source>
        <dbReference type="EMBL" id="GAK58894.1"/>
    </source>
</evidence>
<dbReference type="EMBL" id="DF820468">
    <property type="protein sequence ID" value="GAK58894.1"/>
    <property type="molecule type" value="Genomic_DNA"/>
</dbReference>
<accession>A0A081C2T9</accession>
<gene>
    <name evidence="1" type="ORF">U27_05869</name>
</gene>
<keyword evidence="2" id="KW-1185">Reference proteome</keyword>
<organism evidence="1">
    <name type="scientific">Vecturithrix granuli</name>
    <dbReference type="NCBI Taxonomy" id="1499967"/>
    <lineage>
        <taxon>Bacteria</taxon>
        <taxon>Candidatus Moduliflexota</taxon>
        <taxon>Candidatus Vecturitrichia</taxon>
        <taxon>Candidatus Vecturitrichales</taxon>
        <taxon>Candidatus Vecturitrichaceae</taxon>
        <taxon>Candidatus Vecturithrix</taxon>
    </lineage>
</organism>